<dbReference type="PROSITE" id="PS50987">
    <property type="entry name" value="HTH_ARSR_2"/>
    <property type="match status" value="1"/>
</dbReference>
<dbReference type="GO" id="GO:0003700">
    <property type="term" value="F:DNA-binding transcription factor activity"/>
    <property type="evidence" value="ECO:0007669"/>
    <property type="project" value="InterPro"/>
</dbReference>
<reference evidence="3 4" key="1">
    <citation type="journal article" date="2014" name="Antonie Van Leeuwenhoek">
        <title>Hyphomonas beringensis sp. nov. and Hyphomonas chukchiensis sp. nov., isolated from surface seawater of the Bering Sea and Chukchi Sea.</title>
        <authorList>
            <person name="Li C."/>
            <person name="Lai Q."/>
            <person name="Li G."/>
            <person name="Dong C."/>
            <person name="Wang J."/>
            <person name="Liao Y."/>
            <person name="Shao Z."/>
        </authorList>
    </citation>
    <scope>NUCLEOTIDE SEQUENCE [LARGE SCALE GENOMIC DNA]</scope>
    <source>
        <strain evidence="3 4">SCH89</strain>
    </source>
</reference>
<dbReference type="InterPro" id="IPR036390">
    <property type="entry name" value="WH_DNA-bd_sf"/>
</dbReference>
<dbReference type="Gene3D" id="1.10.10.10">
    <property type="entry name" value="Winged helix-like DNA-binding domain superfamily/Winged helix DNA-binding domain"/>
    <property type="match status" value="1"/>
</dbReference>
<dbReference type="RefSeq" id="WP_035541380.1">
    <property type="nucleotide sequence ID" value="NZ_ARYL01000050.1"/>
</dbReference>
<dbReference type="CDD" id="cd00090">
    <property type="entry name" value="HTH_ARSR"/>
    <property type="match status" value="1"/>
</dbReference>
<dbReference type="SUPFAM" id="SSF46785">
    <property type="entry name" value="Winged helix' DNA-binding domain"/>
    <property type="match status" value="1"/>
</dbReference>
<evidence type="ECO:0000313" key="3">
    <source>
        <dbReference type="EMBL" id="KDA00775.1"/>
    </source>
</evidence>
<accession>A0A059G2I4</accession>
<dbReference type="Pfam" id="PF12840">
    <property type="entry name" value="HTH_20"/>
    <property type="match status" value="1"/>
</dbReference>
<gene>
    <name evidence="3" type="ORF">HOC_18829</name>
</gene>
<dbReference type="STRING" id="1280953.HOC_18829"/>
<dbReference type="EMBL" id="ARYL01000050">
    <property type="protein sequence ID" value="KDA00775.1"/>
    <property type="molecule type" value="Genomic_DNA"/>
</dbReference>
<dbReference type="NCBIfam" id="NF033788">
    <property type="entry name" value="HTH_metalloreg"/>
    <property type="match status" value="1"/>
</dbReference>
<dbReference type="PATRIC" id="fig|1280953.3.peg.3767"/>
<dbReference type="OrthoDB" id="9790747at2"/>
<dbReference type="InterPro" id="IPR001845">
    <property type="entry name" value="HTH_ArsR_DNA-bd_dom"/>
</dbReference>
<dbReference type="SMART" id="SM00418">
    <property type="entry name" value="HTH_ARSR"/>
    <property type="match status" value="1"/>
</dbReference>
<keyword evidence="4" id="KW-1185">Reference proteome</keyword>
<dbReference type="AlphaFoldDB" id="A0A059G2I4"/>
<dbReference type="InterPro" id="IPR011991">
    <property type="entry name" value="ArsR-like_HTH"/>
</dbReference>
<dbReference type="InterPro" id="IPR036388">
    <property type="entry name" value="WH-like_DNA-bd_sf"/>
</dbReference>
<comment type="caution">
    <text evidence="3">The sequence shown here is derived from an EMBL/GenBank/DDBJ whole genome shotgun (WGS) entry which is preliminary data.</text>
</comment>
<feature type="domain" description="HTH arsR-type" evidence="2">
    <location>
        <begin position="1"/>
        <end position="95"/>
    </location>
</feature>
<evidence type="ECO:0000256" key="1">
    <source>
        <dbReference type="SAM" id="MobiDB-lite"/>
    </source>
</evidence>
<organism evidence="3 4">
    <name type="scientific">Hyphomonas oceanitis SCH89</name>
    <dbReference type="NCBI Taxonomy" id="1280953"/>
    <lineage>
        <taxon>Bacteria</taxon>
        <taxon>Pseudomonadati</taxon>
        <taxon>Pseudomonadota</taxon>
        <taxon>Alphaproteobacteria</taxon>
        <taxon>Hyphomonadales</taxon>
        <taxon>Hyphomonadaceae</taxon>
        <taxon>Hyphomonas</taxon>
    </lineage>
</organism>
<protein>
    <submittedName>
        <fullName evidence="3">ArsR family transcriptional regulator</fullName>
    </submittedName>
</protein>
<dbReference type="Proteomes" id="UP000024942">
    <property type="component" value="Unassembled WGS sequence"/>
</dbReference>
<dbReference type="PANTHER" id="PTHR38600:SF2">
    <property type="entry name" value="SLL0088 PROTEIN"/>
    <property type="match status" value="1"/>
</dbReference>
<evidence type="ECO:0000313" key="4">
    <source>
        <dbReference type="Proteomes" id="UP000024942"/>
    </source>
</evidence>
<evidence type="ECO:0000259" key="2">
    <source>
        <dbReference type="PROSITE" id="PS50987"/>
    </source>
</evidence>
<dbReference type="PRINTS" id="PR00778">
    <property type="entry name" value="HTHARSR"/>
</dbReference>
<dbReference type="PANTHER" id="PTHR38600">
    <property type="entry name" value="TRANSCRIPTIONAL REGULATORY PROTEIN"/>
    <property type="match status" value="1"/>
</dbReference>
<sequence>MVEQYTPPIDDVFHALSDGTRRSMLRALAAGDCTVGELAAPHPMSLAAASKHIKVLEKAGLIRREIEGRTHWCRLQAAPLAAAHSELGFYEQFWTGRLDTLDRLLREDDARKARDIAPTKPQAPEGDRQ</sequence>
<name>A0A059G2I4_9PROT</name>
<proteinExistence type="predicted"/>
<feature type="region of interest" description="Disordered" evidence="1">
    <location>
        <begin position="109"/>
        <end position="129"/>
    </location>
</feature>
<dbReference type="eggNOG" id="COG0640">
    <property type="taxonomic scope" value="Bacteria"/>
</dbReference>